<sequence>MTVVANSFEAVATGNHLFFYIQLTGRYTVSASLKIQLSGRLASPNEPLRRLFFAEDWLAKSSCQADAYQVGLLHGSSAVSESSSGGRRALSAVMIRLINIDCLGDTVFCNCLSRYQSVVARIRRKQFEVRVLFRPANEQAPRRNFDGHLYHAHVLRDASVGAQPYLHISGSIVQKSGKADTTLSSSKALRHMSVGPITSRSID</sequence>
<dbReference type="Proteomes" id="UP001234178">
    <property type="component" value="Unassembled WGS sequence"/>
</dbReference>
<dbReference type="EMBL" id="JAOYFB010000044">
    <property type="protein sequence ID" value="KAK4045483.1"/>
    <property type="molecule type" value="Genomic_DNA"/>
</dbReference>
<evidence type="ECO:0000313" key="1">
    <source>
        <dbReference type="EMBL" id="KAK4045483.1"/>
    </source>
</evidence>
<gene>
    <name evidence="1" type="ORF">OUZ56_033107</name>
</gene>
<organism evidence="1 2">
    <name type="scientific">Daphnia magna</name>
    <dbReference type="NCBI Taxonomy" id="35525"/>
    <lineage>
        <taxon>Eukaryota</taxon>
        <taxon>Metazoa</taxon>
        <taxon>Ecdysozoa</taxon>
        <taxon>Arthropoda</taxon>
        <taxon>Crustacea</taxon>
        <taxon>Branchiopoda</taxon>
        <taxon>Diplostraca</taxon>
        <taxon>Cladocera</taxon>
        <taxon>Anomopoda</taxon>
        <taxon>Daphniidae</taxon>
        <taxon>Daphnia</taxon>
    </lineage>
</organism>
<accession>A0ABR0BA86</accession>
<reference evidence="1 2" key="1">
    <citation type="journal article" date="2023" name="Nucleic Acids Res.">
        <title>The hologenome of Daphnia magna reveals possible DNA methylation and microbiome-mediated evolution of the host genome.</title>
        <authorList>
            <person name="Chaturvedi A."/>
            <person name="Li X."/>
            <person name="Dhandapani V."/>
            <person name="Marshall H."/>
            <person name="Kissane S."/>
            <person name="Cuenca-Cambronero M."/>
            <person name="Asole G."/>
            <person name="Calvet F."/>
            <person name="Ruiz-Romero M."/>
            <person name="Marangio P."/>
            <person name="Guigo R."/>
            <person name="Rago D."/>
            <person name="Mirbahai L."/>
            <person name="Eastwood N."/>
            <person name="Colbourne J.K."/>
            <person name="Zhou J."/>
            <person name="Mallon E."/>
            <person name="Orsini L."/>
        </authorList>
    </citation>
    <scope>NUCLEOTIDE SEQUENCE [LARGE SCALE GENOMIC DNA]</scope>
    <source>
        <strain evidence="1">LRV0_1</strain>
    </source>
</reference>
<comment type="caution">
    <text evidence="1">The sequence shown here is derived from an EMBL/GenBank/DDBJ whole genome shotgun (WGS) entry which is preliminary data.</text>
</comment>
<name>A0ABR0BA86_9CRUS</name>
<proteinExistence type="predicted"/>
<keyword evidence="2" id="KW-1185">Reference proteome</keyword>
<protein>
    <submittedName>
        <fullName evidence="1">Uncharacterized protein</fullName>
    </submittedName>
</protein>
<evidence type="ECO:0000313" key="2">
    <source>
        <dbReference type="Proteomes" id="UP001234178"/>
    </source>
</evidence>